<name>A0A511W1G9_9BACI</name>
<reference evidence="6 7" key="1">
    <citation type="submission" date="2019-07" db="EMBL/GenBank/DDBJ databases">
        <title>Whole genome shotgun sequence of Alkalibacillus haloalkaliphilus NBRC 103110.</title>
        <authorList>
            <person name="Hosoyama A."/>
            <person name="Uohara A."/>
            <person name="Ohji S."/>
            <person name="Ichikawa N."/>
        </authorList>
    </citation>
    <scope>NUCLEOTIDE SEQUENCE [LARGE SCALE GENOMIC DNA]</scope>
    <source>
        <strain evidence="6 7">NBRC 103110</strain>
    </source>
</reference>
<keyword evidence="3" id="KW-0963">Cytoplasm</keyword>
<dbReference type="EMBL" id="BJYA01000002">
    <property type="protein sequence ID" value="GEN44940.1"/>
    <property type="molecule type" value="Genomic_DNA"/>
</dbReference>
<dbReference type="PANTHER" id="PTHR22617:SF23">
    <property type="entry name" value="CHEMOTAXIS PROTEIN CHEW"/>
    <property type="match status" value="1"/>
</dbReference>
<dbReference type="AlphaFoldDB" id="A0A511W1G9"/>
<dbReference type="InterPro" id="IPR039315">
    <property type="entry name" value="CheW"/>
</dbReference>
<dbReference type="Proteomes" id="UP000321440">
    <property type="component" value="Unassembled WGS sequence"/>
</dbReference>
<gene>
    <name evidence="6" type="primary">cheW-2_1</name>
    <name evidence="6" type="ORF">AHA02nite_07160</name>
</gene>
<comment type="caution">
    <text evidence="6">The sequence shown here is derived from an EMBL/GenBank/DDBJ whole genome shotgun (WGS) entry which is preliminary data.</text>
</comment>
<keyword evidence="7" id="KW-1185">Reference proteome</keyword>
<feature type="domain" description="CheW-like" evidence="5">
    <location>
        <begin position="7"/>
        <end position="147"/>
    </location>
</feature>
<dbReference type="OrthoDB" id="9794382at2"/>
<evidence type="ECO:0000256" key="3">
    <source>
        <dbReference type="ARBA" id="ARBA00022490"/>
    </source>
</evidence>
<dbReference type="CDD" id="cd00732">
    <property type="entry name" value="CheW"/>
    <property type="match status" value="1"/>
</dbReference>
<evidence type="ECO:0000256" key="2">
    <source>
        <dbReference type="ARBA" id="ARBA00021483"/>
    </source>
</evidence>
<dbReference type="SUPFAM" id="SSF50341">
    <property type="entry name" value="CheW-like"/>
    <property type="match status" value="1"/>
</dbReference>
<protein>
    <recommendedName>
        <fullName evidence="2">Chemotaxis protein CheW</fullName>
    </recommendedName>
</protein>
<dbReference type="GO" id="GO:0007165">
    <property type="term" value="P:signal transduction"/>
    <property type="evidence" value="ECO:0007669"/>
    <property type="project" value="InterPro"/>
</dbReference>
<evidence type="ECO:0000256" key="4">
    <source>
        <dbReference type="ARBA" id="ARBA00022500"/>
    </source>
</evidence>
<evidence type="ECO:0000256" key="1">
    <source>
        <dbReference type="ARBA" id="ARBA00004496"/>
    </source>
</evidence>
<dbReference type="InterPro" id="IPR036061">
    <property type="entry name" value="CheW-like_dom_sf"/>
</dbReference>
<evidence type="ECO:0000313" key="7">
    <source>
        <dbReference type="Proteomes" id="UP000321440"/>
    </source>
</evidence>
<dbReference type="SMART" id="SM00260">
    <property type="entry name" value="CheW"/>
    <property type="match status" value="1"/>
</dbReference>
<dbReference type="PROSITE" id="PS50851">
    <property type="entry name" value="CHEW"/>
    <property type="match status" value="1"/>
</dbReference>
<keyword evidence="4" id="KW-0145">Chemotaxis</keyword>
<evidence type="ECO:0000313" key="6">
    <source>
        <dbReference type="EMBL" id="GEN44940.1"/>
    </source>
</evidence>
<dbReference type="Gene3D" id="2.30.30.40">
    <property type="entry name" value="SH3 Domains"/>
    <property type="match status" value="1"/>
</dbReference>
<dbReference type="PANTHER" id="PTHR22617">
    <property type="entry name" value="CHEMOTAXIS SENSOR HISTIDINE KINASE-RELATED"/>
    <property type="match status" value="1"/>
</dbReference>
<dbReference type="InterPro" id="IPR002545">
    <property type="entry name" value="CheW-lke_dom"/>
</dbReference>
<dbReference type="Gene3D" id="2.40.50.180">
    <property type="entry name" value="CheA-289, Domain 4"/>
    <property type="match status" value="1"/>
</dbReference>
<dbReference type="GO" id="GO:0006935">
    <property type="term" value="P:chemotaxis"/>
    <property type="evidence" value="ECO:0007669"/>
    <property type="project" value="UniProtKB-KW"/>
</dbReference>
<dbReference type="RefSeq" id="WP_146814461.1">
    <property type="nucleotide sequence ID" value="NZ_BJYA01000002.1"/>
</dbReference>
<dbReference type="FunFam" id="2.40.50.180:FF:000002">
    <property type="entry name" value="Chemotaxis protein CheW"/>
    <property type="match status" value="1"/>
</dbReference>
<sequence length="155" mass="17425">MSEVVQNEKVIVFQLKDEEYGVPIEHVGSIERIQEITRVPRAPRFVKGVMNLRGVITPIIDLRERFDLEQTAYTESTRIIIVTIGDKNVGMIVDAANDVVDVPQNQVEPSPEVVGSVNADYIRGVAKIDQRLLVLLNLDKVLTEEEFDHLSTVES</sequence>
<accession>A0A511W1G9</accession>
<comment type="subcellular location">
    <subcellularLocation>
        <location evidence="1">Cytoplasm</location>
    </subcellularLocation>
</comment>
<organism evidence="6 7">
    <name type="scientific">Alkalibacillus haloalkaliphilus</name>
    <dbReference type="NCBI Taxonomy" id="94136"/>
    <lineage>
        <taxon>Bacteria</taxon>
        <taxon>Bacillati</taxon>
        <taxon>Bacillota</taxon>
        <taxon>Bacilli</taxon>
        <taxon>Bacillales</taxon>
        <taxon>Bacillaceae</taxon>
        <taxon>Alkalibacillus</taxon>
    </lineage>
</organism>
<dbReference type="GO" id="GO:0005829">
    <property type="term" value="C:cytosol"/>
    <property type="evidence" value="ECO:0007669"/>
    <property type="project" value="TreeGrafter"/>
</dbReference>
<evidence type="ECO:0000259" key="5">
    <source>
        <dbReference type="PROSITE" id="PS50851"/>
    </source>
</evidence>
<dbReference type="Pfam" id="PF01584">
    <property type="entry name" value="CheW"/>
    <property type="match status" value="1"/>
</dbReference>
<proteinExistence type="predicted"/>